<accession>A0A1T4LGE1</accession>
<dbReference type="STRING" id="171291.SAMN02745154_00443"/>
<name>A0A1T4LGE1_9BACT</name>
<gene>
    <name evidence="1" type="ORF">SAMN02745154_00443</name>
</gene>
<proteinExistence type="predicted"/>
<reference evidence="2" key="1">
    <citation type="submission" date="2017-02" db="EMBL/GenBank/DDBJ databases">
        <authorList>
            <person name="Varghese N."/>
            <person name="Submissions S."/>
        </authorList>
    </citation>
    <scope>NUCLEOTIDE SEQUENCE [LARGE SCALE GENOMIC DNA]</scope>
    <source>
        <strain evidence="2">ATCC 27862</strain>
    </source>
</reference>
<sequence>FLALVVLKYSLYKVNEYLHKYGVIDKFTNNRLIESIKSAVMVEELVNNQIVRKTFINKSSDNKSDYEIVNKALNNILCM</sequence>
<evidence type="ECO:0000313" key="2">
    <source>
        <dbReference type="Proteomes" id="UP000190389"/>
    </source>
</evidence>
<dbReference type="EMBL" id="FUXF01000013">
    <property type="protein sequence ID" value="SJZ53671.1"/>
    <property type="molecule type" value="Genomic_DNA"/>
</dbReference>
<organism evidence="1 2">
    <name type="scientific">Mycoplasmopsis verecunda</name>
    <dbReference type="NCBI Taxonomy" id="171291"/>
    <lineage>
        <taxon>Bacteria</taxon>
        <taxon>Bacillati</taxon>
        <taxon>Mycoplasmatota</taxon>
        <taxon>Mycoplasmoidales</taxon>
        <taxon>Metamycoplasmataceae</taxon>
        <taxon>Mycoplasmopsis</taxon>
    </lineage>
</organism>
<feature type="non-terminal residue" evidence="1">
    <location>
        <position position="1"/>
    </location>
</feature>
<dbReference type="AlphaFoldDB" id="A0A1T4LGE1"/>
<dbReference type="Proteomes" id="UP000190389">
    <property type="component" value="Unassembled WGS sequence"/>
</dbReference>
<evidence type="ECO:0000313" key="1">
    <source>
        <dbReference type="EMBL" id="SJZ53671.1"/>
    </source>
</evidence>
<keyword evidence="2" id="KW-1185">Reference proteome</keyword>
<protein>
    <submittedName>
        <fullName evidence="1">Uncharacterized protein</fullName>
    </submittedName>
</protein>